<sequence>MRRPVASQVVLISLAYAVMIAAKADPNYNASLNFRPNNVSLSDLYHWVGSYYNGTTDVEFVPNIGLAANDSLLCQHLPNTTFTKQYDTVLALTEPSTYNHGFDPVNAFLTLWPPGFNFSTLPLSGQIQYSSALELGLFSSTPAYAGVDYIYNYVDWTLRGTRGPPYSLSSALPDYNSILGPAGFSVTWAQCDGTGDAQWLFTPIVLNISSAGLYVPDPVLDLQFDGRTANISLQGYFGGNIDGWDNGWDTVGKFKLSFSGVLDAYHSDILANTTATPTWLRTVGFNNNSLNVGYTGLASASCVVGPLAIAAWTFVMFRVVFLAL</sequence>
<keyword evidence="1" id="KW-0812">Transmembrane</keyword>
<evidence type="ECO:0000256" key="2">
    <source>
        <dbReference type="SAM" id="SignalP"/>
    </source>
</evidence>
<name>A0A1R3RFT4_ASPC5</name>
<dbReference type="VEuPathDB" id="FungiDB:ASPCADRAFT_7566"/>
<accession>A0A1R3RFT4</accession>
<dbReference type="AlphaFoldDB" id="A0A1R3RFT4"/>
<feature type="signal peptide" evidence="2">
    <location>
        <begin position="1"/>
        <end position="24"/>
    </location>
</feature>
<dbReference type="OrthoDB" id="5054768at2759"/>
<dbReference type="OMA" id="LAPWDIN"/>
<evidence type="ECO:0000256" key="1">
    <source>
        <dbReference type="SAM" id="Phobius"/>
    </source>
</evidence>
<organism evidence="3 4">
    <name type="scientific">Aspergillus carbonarius (strain ITEM 5010)</name>
    <dbReference type="NCBI Taxonomy" id="602072"/>
    <lineage>
        <taxon>Eukaryota</taxon>
        <taxon>Fungi</taxon>
        <taxon>Dikarya</taxon>
        <taxon>Ascomycota</taxon>
        <taxon>Pezizomycotina</taxon>
        <taxon>Eurotiomycetes</taxon>
        <taxon>Eurotiomycetidae</taxon>
        <taxon>Eurotiales</taxon>
        <taxon>Aspergillaceae</taxon>
        <taxon>Aspergillus</taxon>
        <taxon>Aspergillus subgen. Circumdati</taxon>
    </lineage>
</organism>
<dbReference type="Proteomes" id="UP000188318">
    <property type="component" value="Unassembled WGS sequence"/>
</dbReference>
<evidence type="ECO:0000313" key="3">
    <source>
        <dbReference type="EMBL" id="OOF93334.1"/>
    </source>
</evidence>
<feature type="chain" id="PRO_5013000723" description="Glycoside hydrolase family 16 protein" evidence="2">
    <location>
        <begin position="25"/>
        <end position="324"/>
    </location>
</feature>
<dbReference type="STRING" id="602072.A0A1R3RFT4"/>
<reference evidence="4" key="1">
    <citation type="journal article" date="2017" name="Genome Biol.">
        <title>Comparative genomics reveals high biological diversity and specific adaptations in the industrially and medically important fungal genus Aspergillus.</title>
        <authorList>
            <person name="de Vries R.P."/>
            <person name="Riley R."/>
            <person name="Wiebenga A."/>
            <person name="Aguilar-Osorio G."/>
            <person name="Amillis S."/>
            <person name="Uchima C.A."/>
            <person name="Anderluh G."/>
            <person name="Asadollahi M."/>
            <person name="Askin M."/>
            <person name="Barry K."/>
            <person name="Battaglia E."/>
            <person name="Bayram O."/>
            <person name="Benocci T."/>
            <person name="Braus-Stromeyer S.A."/>
            <person name="Caldana C."/>
            <person name="Canovas D."/>
            <person name="Cerqueira G.C."/>
            <person name="Chen F."/>
            <person name="Chen W."/>
            <person name="Choi C."/>
            <person name="Clum A."/>
            <person name="Dos Santos R.A."/>
            <person name="Damasio A.R."/>
            <person name="Diallinas G."/>
            <person name="Emri T."/>
            <person name="Fekete E."/>
            <person name="Flipphi M."/>
            <person name="Freyberg S."/>
            <person name="Gallo A."/>
            <person name="Gournas C."/>
            <person name="Habgood R."/>
            <person name="Hainaut M."/>
            <person name="Harispe M.L."/>
            <person name="Henrissat B."/>
            <person name="Hilden K.S."/>
            <person name="Hope R."/>
            <person name="Hossain A."/>
            <person name="Karabika E."/>
            <person name="Karaffa L."/>
            <person name="Karanyi Z."/>
            <person name="Krasevec N."/>
            <person name="Kuo A."/>
            <person name="Kusch H."/>
            <person name="LaButti K."/>
            <person name="Lagendijk E.L."/>
            <person name="Lapidus A."/>
            <person name="Levasseur A."/>
            <person name="Lindquist E."/>
            <person name="Lipzen A."/>
            <person name="Logrieco A.F."/>
            <person name="MacCabe A."/>
            <person name="Maekelae M.R."/>
            <person name="Malavazi I."/>
            <person name="Melin P."/>
            <person name="Meyer V."/>
            <person name="Mielnichuk N."/>
            <person name="Miskei M."/>
            <person name="Molnar A.P."/>
            <person name="Mule G."/>
            <person name="Ngan C.Y."/>
            <person name="Orejas M."/>
            <person name="Orosz E."/>
            <person name="Ouedraogo J.P."/>
            <person name="Overkamp K.M."/>
            <person name="Park H.-S."/>
            <person name="Perrone G."/>
            <person name="Piumi F."/>
            <person name="Punt P.J."/>
            <person name="Ram A.F."/>
            <person name="Ramon A."/>
            <person name="Rauscher S."/>
            <person name="Record E."/>
            <person name="Riano-Pachon D.M."/>
            <person name="Robert V."/>
            <person name="Roehrig J."/>
            <person name="Ruller R."/>
            <person name="Salamov A."/>
            <person name="Salih N.S."/>
            <person name="Samson R.A."/>
            <person name="Sandor E."/>
            <person name="Sanguinetti M."/>
            <person name="Schuetze T."/>
            <person name="Sepcic K."/>
            <person name="Shelest E."/>
            <person name="Sherlock G."/>
            <person name="Sophianopoulou V."/>
            <person name="Squina F.M."/>
            <person name="Sun H."/>
            <person name="Susca A."/>
            <person name="Todd R.B."/>
            <person name="Tsang A."/>
            <person name="Unkles S.E."/>
            <person name="van de Wiele N."/>
            <person name="van Rossen-Uffink D."/>
            <person name="Oliveira J.V."/>
            <person name="Vesth T.C."/>
            <person name="Visser J."/>
            <person name="Yu J.-H."/>
            <person name="Zhou M."/>
            <person name="Andersen M.R."/>
            <person name="Archer D.B."/>
            <person name="Baker S.E."/>
            <person name="Benoit I."/>
            <person name="Brakhage A.A."/>
            <person name="Braus G.H."/>
            <person name="Fischer R."/>
            <person name="Frisvad J.C."/>
            <person name="Goldman G.H."/>
            <person name="Houbraken J."/>
            <person name="Oakley B."/>
            <person name="Pocsi I."/>
            <person name="Scazzocchio C."/>
            <person name="Seiboth B."/>
            <person name="vanKuyk P.A."/>
            <person name="Wortman J."/>
            <person name="Dyer P.S."/>
            <person name="Grigoriev I.V."/>
        </authorList>
    </citation>
    <scope>NUCLEOTIDE SEQUENCE [LARGE SCALE GENOMIC DNA]</scope>
    <source>
        <strain evidence="4">ITEM 5010</strain>
    </source>
</reference>
<keyword evidence="2" id="KW-0732">Signal</keyword>
<keyword evidence="1" id="KW-0472">Membrane</keyword>
<keyword evidence="4" id="KW-1185">Reference proteome</keyword>
<keyword evidence="1" id="KW-1133">Transmembrane helix</keyword>
<gene>
    <name evidence="3" type="ORF">ASPCADRAFT_7566</name>
</gene>
<protein>
    <recommendedName>
        <fullName evidence="5">Glycoside hydrolase family 16 protein</fullName>
    </recommendedName>
</protein>
<evidence type="ECO:0000313" key="4">
    <source>
        <dbReference type="Proteomes" id="UP000188318"/>
    </source>
</evidence>
<feature type="transmembrane region" description="Helical" evidence="1">
    <location>
        <begin position="297"/>
        <end position="321"/>
    </location>
</feature>
<evidence type="ECO:0008006" key="5">
    <source>
        <dbReference type="Google" id="ProtNLM"/>
    </source>
</evidence>
<dbReference type="EMBL" id="KV907504">
    <property type="protein sequence ID" value="OOF93334.1"/>
    <property type="molecule type" value="Genomic_DNA"/>
</dbReference>
<proteinExistence type="predicted"/>